<name>A0A1L0BAN1_9ASCO</name>
<evidence type="ECO:0000313" key="2">
    <source>
        <dbReference type="EMBL" id="SGZ48708.1"/>
    </source>
</evidence>
<sequence length="325" mass="37225">MDSLTAYSSDEESDSDQDTPPDLGQSESSPPSHFPPPELVSLVLYLENYSMNRKKLLLSFLLLPWQPDARVVSSLQKTCEHVVKAINAEMPHVRLRYSWHYTGANKPVVFGRYGYSNVGAINLLHVSLFPNFQVEPGRFGQLHESLVRSVKLCPPPQDMMVEKQTSTLDKMLKLKQKPCISLRTNSHLRCYMSTKSGSIFVALDINDTPQQGSMFLAEYEYLRNLSKMIEGQVQTFDGKYDWKTIVYNSERLDDGLPMFKYHVTVLLGEVQMYKHRMNSKHFRQLRSIVEDIDVTDFVGEITVDVDTMRLRNIAGRSFDIDLVNS</sequence>
<protein>
    <submittedName>
        <fullName evidence="2">CIC11C00000005043</fullName>
    </submittedName>
</protein>
<dbReference type="Proteomes" id="UP000182259">
    <property type="component" value="Chromosome I"/>
</dbReference>
<evidence type="ECO:0000313" key="3">
    <source>
        <dbReference type="Proteomes" id="UP000182259"/>
    </source>
</evidence>
<dbReference type="EMBL" id="LT635764">
    <property type="protein sequence ID" value="SGZ48708.1"/>
    <property type="molecule type" value="Genomic_DNA"/>
</dbReference>
<organism evidence="2 3">
    <name type="scientific">Sungouiella intermedia</name>
    <dbReference type="NCBI Taxonomy" id="45354"/>
    <lineage>
        <taxon>Eukaryota</taxon>
        <taxon>Fungi</taxon>
        <taxon>Dikarya</taxon>
        <taxon>Ascomycota</taxon>
        <taxon>Saccharomycotina</taxon>
        <taxon>Pichiomycetes</taxon>
        <taxon>Metschnikowiaceae</taxon>
        <taxon>Sungouiella</taxon>
    </lineage>
</organism>
<dbReference type="AlphaFoldDB" id="A0A1L0BAN1"/>
<accession>A0A1L0BAN1</accession>
<proteinExistence type="predicted"/>
<feature type="region of interest" description="Disordered" evidence="1">
    <location>
        <begin position="1"/>
        <end position="34"/>
    </location>
</feature>
<reference evidence="2 3" key="1">
    <citation type="submission" date="2016-10" db="EMBL/GenBank/DDBJ databases">
        <authorList>
            <person name="de Groot N.N."/>
        </authorList>
    </citation>
    <scope>NUCLEOTIDE SEQUENCE [LARGE SCALE GENOMIC DNA]</scope>
    <source>
        <strain evidence="2 3">PYCC 4715</strain>
    </source>
</reference>
<evidence type="ECO:0000256" key="1">
    <source>
        <dbReference type="SAM" id="MobiDB-lite"/>
    </source>
</evidence>
<feature type="compositionally biased region" description="Acidic residues" evidence="1">
    <location>
        <begin position="9"/>
        <end position="19"/>
    </location>
</feature>
<gene>
    <name evidence="2" type="ORF">SAMEA4029009_CIC11G00000005043</name>
</gene>